<evidence type="ECO:0000256" key="2">
    <source>
        <dbReference type="ARBA" id="ARBA00022679"/>
    </source>
</evidence>
<gene>
    <name evidence="5" type="primary">rlmH</name>
    <name evidence="6" type="ORF">UU50_C0023G0005</name>
</gene>
<dbReference type="SUPFAM" id="SSF75217">
    <property type="entry name" value="alpha/beta knot"/>
    <property type="match status" value="1"/>
</dbReference>
<keyword evidence="2 5" id="KW-0808">Transferase</keyword>
<dbReference type="CDD" id="cd18081">
    <property type="entry name" value="RlmH-like"/>
    <property type="match status" value="1"/>
</dbReference>
<sequence>MIYLDFYTIGDLPKGGFDEIRYELLKPINPYIKLEHRILKTADDIESRISSNSYLIVLDELGQTMNSHEFASRLKTIEDKGQHITVILGGAKGLSDNIKKKADLRLSLSPMTTTHNLAHLFFLEQLYRACTINHGKEYHY</sequence>
<evidence type="ECO:0000313" key="7">
    <source>
        <dbReference type="Proteomes" id="UP000033930"/>
    </source>
</evidence>
<comment type="function">
    <text evidence="5">Specifically methylates the pseudouridine at position 1915 (m3Psi1915) in 23S rRNA.</text>
</comment>
<dbReference type="EMBL" id="LCAW01000023">
    <property type="protein sequence ID" value="KKR97859.1"/>
    <property type="molecule type" value="Genomic_DNA"/>
</dbReference>
<dbReference type="EC" id="2.1.1.177" evidence="5"/>
<protein>
    <recommendedName>
        <fullName evidence="5">Ribosomal RNA large subunit methyltransferase H</fullName>
        <ecNumber evidence="5">2.1.1.177</ecNumber>
    </recommendedName>
    <alternativeName>
        <fullName evidence="5">23S rRNA (pseudouridine1915-N3)-methyltransferase</fullName>
    </alternativeName>
    <alternativeName>
        <fullName evidence="5">23S rRNA m3Psi1915 methyltransferase</fullName>
    </alternativeName>
    <alternativeName>
        <fullName evidence="5">rRNA (pseudouridine-N3-)-methyltransferase RlmH</fullName>
    </alternativeName>
</protein>
<keyword evidence="5" id="KW-0963">Cytoplasm</keyword>
<comment type="similarity">
    <text evidence="4 5">Belongs to the RNA methyltransferase RlmH family.</text>
</comment>
<reference evidence="6 7" key="1">
    <citation type="journal article" date="2015" name="Nature">
        <title>rRNA introns, odd ribosomes, and small enigmatic genomes across a large radiation of phyla.</title>
        <authorList>
            <person name="Brown C.T."/>
            <person name="Hug L.A."/>
            <person name="Thomas B.C."/>
            <person name="Sharon I."/>
            <person name="Castelle C.J."/>
            <person name="Singh A."/>
            <person name="Wilkins M.J."/>
            <person name="Williams K.H."/>
            <person name="Banfield J.F."/>
        </authorList>
    </citation>
    <scope>NUCLEOTIDE SEQUENCE [LARGE SCALE GENOMIC DNA]</scope>
</reference>
<dbReference type="Proteomes" id="UP000033930">
    <property type="component" value="Unassembled WGS sequence"/>
</dbReference>
<evidence type="ECO:0000256" key="5">
    <source>
        <dbReference type="HAMAP-Rule" id="MF_00658"/>
    </source>
</evidence>
<dbReference type="GO" id="GO:0005737">
    <property type="term" value="C:cytoplasm"/>
    <property type="evidence" value="ECO:0007669"/>
    <property type="project" value="UniProtKB-SubCell"/>
</dbReference>
<dbReference type="Gene3D" id="3.40.1280.10">
    <property type="match status" value="1"/>
</dbReference>
<feature type="binding site" evidence="5">
    <location>
        <position position="58"/>
    </location>
    <ligand>
        <name>S-adenosyl-L-methionine</name>
        <dbReference type="ChEBI" id="CHEBI:59789"/>
    </ligand>
</feature>
<dbReference type="InterPro" id="IPR003742">
    <property type="entry name" value="RlmH-like"/>
</dbReference>
<organism evidence="6 7">
    <name type="scientific">Candidatus Uhrbacteria bacterium GW2011_GWC1_41_20</name>
    <dbReference type="NCBI Taxonomy" id="1618983"/>
    <lineage>
        <taxon>Bacteria</taxon>
        <taxon>Candidatus Uhriibacteriota</taxon>
    </lineage>
</organism>
<evidence type="ECO:0000256" key="4">
    <source>
        <dbReference type="ARBA" id="ARBA00038303"/>
    </source>
</evidence>
<evidence type="ECO:0000256" key="3">
    <source>
        <dbReference type="ARBA" id="ARBA00022691"/>
    </source>
</evidence>
<dbReference type="PANTHER" id="PTHR33603">
    <property type="entry name" value="METHYLTRANSFERASE"/>
    <property type="match status" value="1"/>
</dbReference>
<name>A0A0G0VAB2_9BACT</name>
<evidence type="ECO:0000256" key="1">
    <source>
        <dbReference type="ARBA" id="ARBA00022603"/>
    </source>
</evidence>
<comment type="subcellular location">
    <subcellularLocation>
        <location evidence="5">Cytoplasm</location>
    </subcellularLocation>
</comment>
<dbReference type="InterPro" id="IPR029028">
    <property type="entry name" value="Alpha/beta_knot_MTases"/>
</dbReference>
<evidence type="ECO:0000313" key="6">
    <source>
        <dbReference type="EMBL" id="KKR97859.1"/>
    </source>
</evidence>
<keyword evidence="3 5" id="KW-0949">S-adenosyl-L-methionine</keyword>
<comment type="catalytic activity">
    <reaction evidence="5">
        <text>pseudouridine(1915) in 23S rRNA + S-adenosyl-L-methionine = N(3)-methylpseudouridine(1915) in 23S rRNA + S-adenosyl-L-homocysteine + H(+)</text>
        <dbReference type="Rhea" id="RHEA:42752"/>
        <dbReference type="Rhea" id="RHEA-COMP:10221"/>
        <dbReference type="Rhea" id="RHEA-COMP:10222"/>
        <dbReference type="ChEBI" id="CHEBI:15378"/>
        <dbReference type="ChEBI" id="CHEBI:57856"/>
        <dbReference type="ChEBI" id="CHEBI:59789"/>
        <dbReference type="ChEBI" id="CHEBI:65314"/>
        <dbReference type="ChEBI" id="CHEBI:74486"/>
        <dbReference type="EC" id="2.1.1.177"/>
    </reaction>
</comment>
<proteinExistence type="inferred from homology"/>
<dbReference type="InterPro" id="IPR029026">
    <property type="entry name" value="tRNA_m1G_MTases_N"/>
</dbReference>
<keyword evidence="5" id="KW-0698">rRNA processing</keyword>
<accession>A0A0G0VAB2</accession>
<comment type="subunit">
    <text evidence="5">Homodimer.</text>
</comment>
<feature type="binding site" evidence="5">
    <location>
        <position position="89"/>
    </location>
    <ligand>
        <name>S-adenosyl-L-methionine</name>
        <dbReference type="ChEBI" id="CHEBI:59789"/>
    </ligand>
</feature>
<comment type="caution">
    <text evidence="6">The sequence shown here is derived from an EMBL/GenBank/DDBJ whole genome shotgun (WGS) entry which is preliminary data.</text>
</comment>
<dbReference type="Pfam" id="PF02590">
    <property type="entry name" value="SPOUT_MTase"/>
    <property type="match status" value="1"/>
</dbReference>
<dbReference type="GO" id="GO:0070038">
    <property type="term" value="F:rRNA (pseudouridine-N3-)-methyltransferase activity"/>
    <property type="evidence" value="ECO:0007669"/>
    <property type="project" value="UniProtKB-UniRule"/>
</dbReference>
<dbReference type="AlphaFoldDB" id="A0A0G0VAB2"/>
<keyword evidence="1 5" id="KW-0489">Methyltransferase</keyword>
<dbReference type="PANTHER" id="PTHR33603:SF1">
    <property type="entry name" value="RIBOSOMAL RNA LARGE SUBUNIT METHYLTRANSFERASE H"/>
    <property type="match status" value="1"/>
</dbReference>
<dbReference type="HAMAP" id="MF_00658">
    <property type="entry name" value="23SrRNA_methyltr_H"/>
    <property type="match status" value="1"/>
</dbReference>
<comment type="caution">
    <text evidence="5">Lacks conserved residue(s) required for the propagation of feature annotation.</text>
</comment>